<gene>
    <name evidence="4" type="ORF">TKK_019133</name>
</gene>
<reference evidence="4 5" key="1">
    <citation type="journal article" date="2024" name="bioRxiv">
        <title>A reference genome for Trichogramma kaykai: A tiny desert-dwelling parasitoid wasp with competing sex-ratio distorters.</title>
        <authorList>
            <person name="Culotta J."/>
            <person name="Lindsey A.R."/>
        </authorList>
    </citation>
    <scope>NUCLEOTIDE SEQUENCE [LARGE SCALE GENOMIC DNA]</scope>
    <source>
        <strain evidence="4 5">KSX58</strain>
    </source>
</reference>
<sequence>MCKPERNCYYVSAGAIVTLAMIIVGAGFSLIHKRASVTGISLKFSKGLVIQLNNSSLLTLDVATGNYSYVFETNDMIDFDFYSGHRLFINANKSIQTCSETCKGINEKYHFNWNVDAIVADKSSRKLYITDRSGENLYIVDIDNKYYNVVHLGISDLQKIVLDSLQGLVFISTPQTIIKGNMDGSWFSDIVQNCSVSAFALNRKEKSLYFADGLFIWSVDYSGKNKRLVATARNHVTNLVFSTGKLFFTTAGDASTAMSSCSVSNGVCSDITDTHLPGNIVQMKAYNFADWLVDNPCHYGSCEQMCLLNANQNYTCACKLGWRLASDEISCEKIHEYLIYRQDNYFRGIILNSTMNQFKKAFEPIKLNSIADGALTTFDYDARKNVVVFADSLTLRKLDLTSGSEKFFLENLSSDGVLALDWLSGKIIYVRDDVFGGCQRIVSRGIDDFSETDSSVVLYNDFDPFERVRSLTVHPVRGLIFFTILEITSRQSRISQMRVDGTEARSFFVDNFSDNINENLLAIDYREDRLYWFSADNATLHHTNLDGTDLISLNVQFLNNPTSVNVYENWVYVTDSIGIWRVNKNESDKHVQLINDVGIHSAKIFSKKQQILENVTNK</sequence>
<keyword evidence="1" id="KW-0245">EGF-like domain</keyword>
<protein>
    <recommendedName>
        <fullName evidence="6">EGF-like domain-containing protein</fullName>
    </recommendedName>
</protein>
<dbReference type="PANTHER" id="PTHR46513:SF13">
    <property type="entry name" value="EGF-LIKE DOMAIN-CONTAINING PROTEIN"/>
    <property type="match status" value="1"/>
</dbReference>
<evidence type="ECO:0000256" key="1">
    <source>
        <dbReference type="ARBA" id="ARBA00022536"/>
    </source>
</evidence>
<dbReference type="Proteomes" id="UP001627154">
    <property type="component" value="Unassembled WGS sequence"/>
</dbReference>
<keyword evidence="2" id="KW-0677">Repeat</keyword>
<keyword evidence="3" id="KW-1133">Transmembrane helix</keyword>
<dbReference type="SUPFAM" id="SSF63825">
    <property type="entry name" value="YWTD domain"/>
    <property type="match status" value="2"/>
</dbReference>
<accession>A0ABD2VX25</accession>
<dbReference type="PANTHER" id="PTHR46513">
    <property type="entry name" value="VITELLOGENIN RECEPTOR-LIKE PROTEIN-RELATED-RELATED"/>
    <property type="match status" value="1"/>
</dbReference>
<keyword evidence="3" id="KW-0472">Membrane</keyword>
<dbReference type="AlphaFoldDB" id="A0ABD2VX25"/>
<proteinExistence type="predicted"/>
<name>A0ABD2VX25_9HYME</name>
<dbReference type="EMBL" id="JBJJXI010000159">
    <property type="protein sequence ID" value="KAL3385127.1"/>
    <property type="molecule type" value="Genomic_DNA"/>
</dbReference>
<comment type="caution">
    <text evidence="4">The sequence shown here is derived from an EMBL/GenBank/DDBJ whole genome shotgun (WGS) entry which is preliminary data.</text>
</comment>
<keyword evidence="5" id="KW-1185">Reference proteome</keyword>
<evidence type="ECO:0000313" key="4">
    <source>
        <dbReference type="EMBL" id="KAL3385127.1"/>
    </source>
</evidence>
<dbReference type="InterPro" id="IPR011042">
    <property type="entry name" value="6-blade_b-propeller_TolB-like"/>
</dbReference>
<keyword evidence="3" id="KW-0812">Transmembrane</keyword>
<dbReference type="InterPro" id="IPR050778">
    <property type="entry name" value="Cueball_EGF_LRP_Nidogen"/>
</dbReference>
<dbReference type="SUPFAM" id="SSF57196">
    <property type="entry name" value="EGF/Laminin"/>
    <property type="match status" value="1"/>
</dbReference>
<dbReference type="Gene3D" id="2.120.10.30">
    <property type="entry name" value="TolB, C-terminal domain"/>
    <property type="match status" value="2"/>
</dbReference>
<organism evidence="4 5">
    <name type="scientific">Trichogramma kaykai</name>
    <dbReference type="NCBI Taxonomy" id="54128"/>
    <lineage>
        <taxon>Eukaryota</taxon>
        <taxon>Metazoa</taxon>
        <taxon>Ecdysozoa</taxon>
        <taxon>Arthropoda</taxon>
        <taxon>Hexapoda</taxon>
        <taxon>Insecta</taxon>
        <taxon>Pterygota</taxon>
        <taxon>Neoptera</taxon>
        <taxon>Endopterygota</taxon>
        <taxon>Hymenoptera</taxon>
        <taxon>Apocrita</taxon>
        <taxon>Proctotrupomorpha</taxon>
        <taxon>Chalcidoidea</taxon>
        <taxon>Trichogrammatidae</taxon>
        <taxon>Trichogramma</taxon>
    </lineage>
</organism>
<evidence type="ECO:0008006" key="6">
    <source>
        <dbReference type="Google" id="ProtNLM"/>
    </source>
</evidence>
<evidence type="ECO:0000256" key="3">
    <source>
        <dbReference type="SAM" id="Phobius"/>
    </source>
</evidence>
<evidence type="ECO:0000256" key="2">
    <source>
        <dbReference type="ARBA" id="ARBA00022737"/>
    </source>
</evidence>
<evidence type="ECO:0000313" key="5">
    <source>
        <dbReference type="Proteomes" id="UP001627154"/>
    </source>
</evidence>
<feature type="transmembrane region" description="Helical" evidence="3">
    <location>
        <begin position="7"/>
        <end position="31"/>
    </location>
</feature>